<dbReference type="GO" id="GO:0003712">
    <property type="term" value="F:transcription coregulator activity"/>
    <property type="evidence" value="ECO:0007669"/>
    <property type="project" value="InterPro"/>
</dbReference>
<dbReference type="InterPro" id="IPR038566">
    <property type="entry name" value="Mediator_Med6_sf"/>
</dbReference>
<feature type="region of interest" description="Disordered" evidence="9">
    <location>
        <begin position="142"/>
        <end position="195"/>
    </location>
</feature>
<feature type="compositionally biased region" description="Gly residues" evidence="9">
    <location>
        <begin position="142"/>
        <end position="156"/>
    </location>
</feature>
<dbReference type="GeneID" id="4394625"/>
<dbReference type="Gene3D" id="3.10.450.580">
    <property type="entry name" value="Mediator complex, subunit Med6"/>
    <property type="match status" value="1"/>
</dbReference>
<evidence type="ECO:0000256" key="7">
    <source>
        <dbReference type="ARBA" id="ARBA00031259"/>
    </source>
</evidence>
<dbReference type="InterPro" id="IPR007018">
    <property type="entry name" value="Mediator_Med6"/>
</dbReference>
<keyword evidence="6 8" id="KW-0539">Nucleus</keyword>
<evidence type="ECO:0000313" key="11">
    <source>
        <dbReference type="Proteomes" id="UP000001056"/>
    </source>
</evidence>
<protein>
    <recommendedName>
        <fullName evidence="3 8">Mediator of RNA polymerase II transcription subunit 6</fullName>
    </recommendedName>
    <alternativeName>
        <fullName evidence="7 8">Mediator complex subunit 6</fullName>
    </alternativeName>
</protein>
<evidence type="ECO:0000256" key="9">
    <source>
        <dbReference type="SAM" id="MobiDB-lite"/>
    </source>
</evidence>
<accession>Q2GXP5</accession>
<evidence type="ECO:0000256" key="1">
    <source>
        <dbReference type="ARBA" id="ARBA00004123"/>
    </source>
</evidence>
<evidence type="ECO:0000256" key="2">
    <source>
        <dbReference type="ARBA" id="ARBA00007526"/>
    </source>
</evidence>
<dbReference type="HOGENOM" id="CLU_1396150_0_0_1"/>
<evidence type="ECO:0000256" key="3">
    <source>
        <dbReference type="ARBA" id="ARBA00020634"/>
    </source>
</evidence>
<dbReference type="RefSeq" id="XP_001224915.1">
    <property type="nucleotide sequence ID" value="XM_001224914.1"/>
</dbReference>
<name>Q2GXP5_CHAGB</name>
<dbReference type="STRING" id="306901.Q2GXP5"/>
<gene>
    <name evidence="8" type="primary">MED6</name>
    <name evidence="10" type="ORF">CHGG_07259</name>
</gene>
<comment type="subcellular location">
    <subcellularLocation>
        <location evidence="1 8">Nucleus</location>
    </subcellularLocation>
</comment>
<evidence type="ECO:0000256" key="6">
    <source>
        <dbReference type="ARBA" id="ARBA00023242"/>
    </source>
</evidence>
<evidence type="ECO:0000256" key="4">
    <source>
        <dbReference type="ARBA" id="ARBA00023015"/>
    </source>
</evidence>
<comment type="subunit">
    <text evidence="8">Component of the Mediator complex.</text>
</comment>
<feature type="region of interest" description="Disordered" evidence="9">
    <location>
        <begin position="74"/>
        <end position="95"/>
    </location>
</feature>
<evidence type="ECO:0000313" key="10">
    <source>
        <dbReference type="EMBL" id="EAQ86006.1"/>
    </source>
</evidence>
<evidence type="ECO:0000256" key="5">
    <source>
        <dbReference type="ARBA" id="ARBA00023163"/>
    </source>
</evidence>
<dbReference type="InParanoid" id="Q2GXP5"/>
<comment type="similarity">
    <text evidence="2 8">Belongs to the Mediator complex subunit 6 family.</text>
</comment>
<keyword evidence="4 8" id="KW-0805">Transcription regulation</keyword>
<dbReference type="GO" id="GO:0016592">
    <property type="term" value="C:mediator complex"/>
    <property type="evidence" value="ECO:0007669"/>
    <property type="project" value="InterPro"/>
</dbReference>
<dbReference type="AlphaFoldDB" id="Q2GXP5"/>
<evidence type="ECO:0000256" key="8">
    <source>
        <dbReference type="RuleBase" id="RU364143"/>
    </source>
</evidence>
<keyword evidence="11" id="KW-1185">Reference proteome</keyword>
<dbReference type="eggNOG" id="KOG3169">
    <property type="taxonomic scope" value="Eukaryota"/>
</dbReference>
<dbReference type="VEuPathDB" id="FungiDB:CHGG_07259"/>
<keyword evidence="8" id="KW-0010">Activator</keyword>
<comment type="function">
    <text evidence="8">Component of the Mediator complex, a coactivator involved in the regulated transcription of nearly all RNA polymerase II-dependent genes. Mediator functions as a bridge to convey information from gene-specific regulatory proteins to the basal RNA polymerase II transcription machinery. Mediator is recruited to promoters by direct interactions with regulatory proteins and serves as a scaffold for the assembly of a functional preinitiation complex with RNA polymerase II and the general transcription factors.</text>
</comment>
<dbReference type="EMBL" id="CH408033">
    <property type="protein sequence ID" value="EAQ86006.1"/>
    <property type="molecule type" value="Genomic_DNA"/>
</dbReference>
<dbReference type="Pfam" id="PF04934">
    <property type="entry name" value="Med6"/>
    <property type="match status" value="1"/>
</dbReference>
<dbReference type="Proteomes" id="UP000001056">
    <property type="component" value="Unassembled WGS sequence"/>
</dbReference>
<keyword evidence="5 8" id="KW-0804">Transcription</keyword>
<feature type="compositionally biased region" description="Polar residues" evidence="9">
    <location>
        <begin position="78"/>
        <end position="89"/>
    </location>
</feature>
<organism evidence="10 11">
    <name type="scientific">Chaetomium globosum (strain ATCC 6205 / CBS 148.51 / DSM 1962 / NBRC 6347 / NRRL 1970)</name>
    <name type="common">Soil fungus</name>
    <dbReference type="NCBI Taxonomy" id="306901"/>
    <lineage>
        <taxon>Eukaryota</taxon>
        <taxon>Fungi</taxon>
        <taxon>Dikarya</taxon>
        <taxon>Ascomycota</taxon>
        <taxon>Pezizomycotina</taxon>
        <taxon>Sordariomycetes</taxon>
        <taxon>Sordariomycetidae</taxon>
        <taxon>Sordariales</taxon>
        <taxon>Chaetomiaceae</taxon>
        <taxon>Chaetomium</taxon>
    </lineage>
</organism>
<sequence>MSGLEFVVLRTRRDRPGAGTGVWVINKQTRRKQSPQDEIIVHSSYFVVGENIYMAASFADILSSRISTLLPAYRRSPRPSSTNSATTFMDENPITGKPGEFLLASTGRKAVNLSTAAALNAKKGALMPMLPTLNTKLGGVGSGGAGGAGGGGGGGENPLSAKPTGKETKSPKTPGGGSLQKGKKRKGSKAAVTPQ</sequence>
<dbReference type="GO" id="GO:0006357">
    <property type="term" value="P:regulation of transcription by RNA polymerase II"/>
    <property type="evidence" value="ECO:0007669"/>
    <property type="project" value="InterPro"/>
</dbReference>
<reference evidence="11" key="1">
    <citation type="journal article" date="2015" name="Genome Announc.">
        <title>Draft genome sequence of the cellulolytic fungus Chaetomium globosum.</title>
        <authorList>
            <person name="Cuomo C.A."/>
            <person name="Untereiner W.A."/>
            <person name="Ma L.-J."/>
            <person name="Grabherr M."/>
            <person name="Birren B.W."/>
        </authorList>
    </citation>
    <scope>NUCLEOTIDE SEQUENCE [LARGE SCALE GENOMIC DNA]</scope>
    <source>
        <strain evidence="11">ATCC 6205 / CBS 148.51 / DSM 1962 / NBRC 6347 / NRRL 1970</strain>
    </source>
</reference>
<dbReference type="OrthoDB" id="344220at2759"/>
<proteinExistence type="inferred from homology"/>